<dbReference type="GO" id="GO:0006123">
    <property type="term" value="P:mitochondrial electron transport, cytochrome c to oxygen"/>
    <property type="evidence" value="ECO:0007669"/>
    <property type="project" value="TreeGrafter"/>
</dbReference>
<dbReference type="KEGG" id="dcr:108227073"/>
<gene>
    <name evidence="6" type="ORF">DCAR_021459</name>
    <name evidence="7" type="ORF">DCAR_0624808</name>
</gene>
<evidence type="ECO:0000313" key="6">
    <source>
        <dbReference type="EMBL" id="KZM91176.1"/>
    </source>
</evidence>
<evidence type="ECO:0000313" key="8">
    <source>
        <dbReference type="Proteomes" id="UP000077755"/>
    </source>
</evidence>
<evidence type="ECO:0000313" key="7">
    <source>
        <dbReference type="EMBL" id="WOH05392.1"/>
    </source>
</evidence>
<evidence type="ECO:0000256" key="1">
    <source>
        <dbReference type="ARBA" id="ARBA00004273"/>
    </source>
</evidence>
<dbReference type="OMA" id="WESITYL"/>
<dbReference type="InterPro" id="IPR001349">
    <property type="entry name" value="Cyt_c_oxidase_su6a"/>
</dbReference>
<dbReference type="PANTHER" id="PTHR11504">
    <property type="entry name" value="CYTOCHROME C OXIDASE POLYPEPTIDE VIA"/>
    <property type="match status" value="1"/>
</dbReference>
<name>A0A164W1Z7_DAUCS</name>
<comment type="subcellular location">
    <subcellularLocation>
        <location evidence="1">Mitochondrion inner membrane</location>
    </subcellularLocation>
</comment>
<sequence length="96" mass="10736">MASAIVRSALRNVQLRRSPASSARTFSSSKGVDDAHESAKWEKITYAGITGCTIYACYVLSKGHAHFEEPPPYSYLHIRSKEFPWGPDGLFEVKHH</sequence>
<reference evidence="6" key="1">
    <citation type="journal article" date="2016" name="Nat. Genet.">
        <title>A high-quality carrot genome assembly provides new insights into carotenoid accumulation and asterid genome evolution.</title>
        <authorList>
            <person name="Iorizzo M."/>
            <person name="Ellison S."/>
            <person name="Senalik D."/>
            <person name="Zeng P."/>
            <person name="Satapoomin P."/>
            <person name="Huang J."/>
            <person name="Bowman M."/>
            <person name="Iovene M."/>
            <person name="Sanseverino W."/>
            <person name="Cavagnaro P."/>
            <person name="Yildiz M."/>
            <person name="Macko-Podgorni A."/>
            <person name="Moranska E."/>
            <person name="Grzebelus E."/>
            <person name="Grzebelus D."/>
            <person name="Ashrafi H."/>
            <person name="Zheng Z."/>
            <person name="Cheng S."/>
            <person name="Spooner D."/>
            <person name="Van Deynze A."/>
            <person name="Simon P."/>
        </authorList>
    </citation>
    <scope>NUCLEOTIDE SEQUENCE [LARGE SCALE GENOMIC DNA]</scope>
    <source>
        <tissue evidence="6">Leaf</tissue>
    </source>
</reference>
<dbReference type="Proteomes" id="UP000077755">
    <property type="component" value="Chromosome 6"/>
</dbReference>
<dbReference type="GO" id="GO:0005743">
    <property type="term" value="C:mitochondrial inner membrane"/>
    <property type="evidence" value="ECO:0007669"/>
    <property type="project" value="UniProtKB-SubCell"/>
</dbReference>
<dbReference type="STRING" id="79200.A0A164W1Z7"/>
<reference evidence="7" key="2">
    <citation type="submission" date="2022-03" db="EMBL/GenBank/DDBJ databases">
        <title>Draft title - Genomic analysis of global carrot germplasm unveils the trajectory of domestication and the origin of high carotenoid orange carrot.</title>
        <authorList>
            <person name="Iorizzo M."/>
            <person name="Ellison S."/>
            <person name="Senalik D."/>
            <person name="Macko-Podgorni A."/>
            <person name="Grzebelus D."/>
            <person name="Bostan H."/>
            <person name="Rolling W."/>
            <person name="Curaba J."/>
            <person name="Simon P."/>
        </authorList>
    </citation>
    <scope>NUCLEOTIDE SEQUENCE</scope>
    <source>
        <tissue evidence="7">Leaf</tissue>
    </source>
</reference>
<dbReference type="Gramene" id="KZM91176">
    <property type="protein sequence ID" value="KZM91176"/>
    <property type="gene ID" value="DCAR_021459"/>
</dbReference>
<dbReference type="InterPro" id="IPR036418">
    <property type="entry name" value="Cyt_c_oxidase_su6a_sf"/>
</dbReference>
<organism evidence="6">
    <name type="scientific">Daucus carota subsp. sativus</name>
    <name type="common">Carrot</name>
    <dbReference type="NCBI Taxonomy" id="79200"/>
    <lineage>
        <taxon>Eukaryota</taxon>
        <taxon>Viridiplantae</taxon>
        <taxon>Streptophyta</taxon>
        <taxon>Embryophyta</taxon>
        <taxon>Tracheophyta</taxon>
        <taxon>Spermatophyta</taxon>
        <taxon>Magnoliopsida</taxon>
        <taxon>eudicotyledons</taxon>
        <taxon>Gunneridae</taxon>
        <taxon>Pentapetalae</taxon>
        <taxon>asterids</taxon>
        <taxon>campanulids</taxon>
        <taxon>Apiales</taxon>
        <taxon>Apiaceae</taxon>
        <taxon>Apioideae</taxon>
        <taxon>Scandiceae</taxon>
        <taxon>Daucinae</taxon>
        <taxon>Daucus</taxon>
        <taxon>Daucus sect. Daucus</taxon>
    </lineage>
</organism>
<dbReference type="GO" id="GO:0030234">
    <property type="term" value="F:enzyme regulator activity"/>
    <property type="evidence" value="ECO:0007669"/>
    <property type="project" value="TreeGrafter"/>
</dbReference>
<evidence type="ECO:0000256" key="4">
    <source>
        <dbReference type="ARBA" id="ARBA00023128"/>
    </source>
</evidence>
<dbReference type="SUPFAM" id="SSF81411">
    <property type="entry name" value="Mitochondrial cytochrome c oxidase subunit VIa"/>
    <property type="match status" value="1"/>
</dbReference>
<dbReference type="PANTHER" id="PTHR11504:SF0">
    <property type="entry name" value="CYTOCHROME C OXIDASE SUBUNIT"/>
    <property type="match status" value="1"/>
</dbReference>
<accession>A0A164W1Z7</accession>
<evidence type="ECO:0000256" key="5">
    <source>
        <dbReference type="ARBA" id="ARBA00023136"/>
    </source>
</evidence>
<keyword evidence="3" id="KW-0809">Transit peptide</keyword>
<keyword evidence="2" id="KW-0999">Mitochondrion inner membrane</keyword>
<dbReference type="PIRSF" id="PIRSF000277">
    <property type="entry name" value="COX6A1"/>
    <property type="match status" value="1"/>
</dbReference>
<protein>
    <recommendedName>
        <fullName evidence="9">Cytochrome c oxidase subunit 6a</fullName>
    </recommendedName>
</protein>
<dbReference type="Gene3D" id="4.10.95.10">
    <property type="entry name" value="Cytochrome c oxidase, subunit VIa"/>
    <property type="match status" value="1"/>
</dbReference>
<dbReference type="FunFam" id="4.10.95.10:FF:000002">
    <property type="entry name" value="Cytochrome c oxidase subunit Via"/>
    <property type="match status" value="1"/>
</dbReference>
<keyword evidence="4" id="KW-0496">Mitochondrion</keyword>
<evidence type="ECO:0000256" key="3">
    <source>
        <dbReference type="ARBA" id="ARBA00022946"/>
    </source>
</evidence>
<dbReference type="EMBL" id="CP093348">
    <property type="protein sequence ID" value="WOH05392.1"/>
    <property type="molecule type" value="Genomic_DNA"/>
</dbReference>
<dbReference type="OrthoDB" id="5947505at2759"/>
<keyword evidence="8" id="KW-1185">Reference proteome</keyword>
<dbReference type="EMBL" id="LNRQ01000006">
    <property type="protein sequence ID" value="KZM91176.1"/>
    <property type="molecule type" value="Genomic_DNA"/>
</dbReference>
<evidence type="ECO:0008006" key="9">
    <source>
        <dbReference type="Google" id="ProtNLM"/>
    </source>
</evidence>
<dbReference type="AlphaFoldDB" id="A0A164W1Z7"/>
<keyword evidence="5" id="KW-0472">Membrane</keyword>
<proteinExistence type="predicted"/>
<evidence type="ECO:0000256" key="2">
    <source>
        <dbReference type="ARBA" id="ARBA00022792"/>
    </source>
</evidence>